<evidence type="ECO:0000313" key="2">
    <source>
        <dbReference type="EMBL" id="MBC5680008.1"/>
    </source>
</evidence>
<keyword evidence="3" id="KW-1185">Reference proteome</keyword>
<feature type="domain" description="DUF1540" evidence="1">
    <location>
        <begin position="5"/>
        <end position="42"/>
    </location>
</feature>
<feature type="domain" description="DUF1540" evidence="1">
    <location>
        <begin position="63"/>
        <end position="101"/>
    </location>
</feature>
<reference evidence="2 3" key="1">
    <citation type="submission" date="2020-08" db="EMBL/GenBank/DDBJ databases">
        <title>Genome public.</title>
        <authorList>
            <person name="Liu C."/>
            <person name="Sun Q."/>
        </authorList>
    </citation>
    <scope>NUCLEOTIDE SEQUENCE [LARGE SCALE GENOMIC DNA]</scope>
    <source>
        <strain evidence="2 3">NSJ-43</strain>
    </source>
</reference>
<evidence type="ECO:0000259" key="1">
    <source>
        <dbReference type="Pfam" id="PF07561"/>
    </source>
</evidence>
<dbReference type="Pfam" id="PF07561">
    <property type="entry name" value="DUF1540"/>
    <property type="match status" value="2"/>
</dbReference>
<gene>
    <name evidence="2" type="ORF">H8S01_03400</name>
</gene>
<proteinExistence type="predicted"/>
<evidence type="ECO:0000313" key="3">
    <source>
        <dbReference type="Proteomes" id="UP000628463"/>
    </source>
</evidence>
<dbReference type="EMBL" id="JACOPD010000002">
    <property type="protein sequence ID" value="MBC5680008.1"/>
    <property type="molecule type" value="Genomic_DNA"/>
</dbReference>
<comment type="caution">
    <text evidence="2">The sequence shown here is derived from an EMBL/GenBank/DDBJ whole genome shotgun (WGS) entry which is preliminary data.</text>
</comment>
<organism evidence="2 3">
    <name type="scientific">Lachnospira hominis</name>
    <name type="common">ex Liu et al. 2021</name>
    <dbReference type="NCBI Taxonomy" id="2763051"/>
    <lineage>
        <taxon>Bacteria</taxon>
        <taxon>Bacillati</taxon>
        <taxon>Bacillota</taxon>
        <taxon>Clostridia</taxon>
        <taxon>Lachnospirales</taxon>
        <taxon>Lachnospiraceae</taxon>
        <taxon>Lachnospira</taxon>
    </lineage>
</organism>
<name>A0ABR7FXU0_9FIRM</name>
<sequence>MTTLGCNVNACSHNKDNCCCLSSIEVHGNSACKCDETCCGSFYEADSETAKNASESPKINLSISCEASNCVYNEDKKCSADHIDISGICAQDASETVCASFKCK</sequence>
<dbReference type="RefSeq" id="WP_021865943.1">
    <property type="nucleotide sequence ID" value="NZ_JACOPD010000002.1"/>
</dbReference>
<accession>A0ABR7FXU0</accession>
<protein>
    <submittedName>
        <fullName evidence="2">DUF1540 domain-containing protein</fullName>
    </submittedName>
</protein>
<dbReference type="Proteomes" id="UP000628463">
    <property type="component" value="Unassembled WGS sequence"/>
</dbReference>
<dbReference type="InterPro" id="IPR011437">
    <property type="entry name" value="DUF1540"/>
</dbReference>